<accession>A0A518GLF0</accession>
<keyword evidence="2" id="KW-1185">Reference proteome</keyword>
<name>A0A518GLF0_9PLAN</name>
<organism evidence="1 2">
    <name type="scientific">Planctopirus ephydatiae</name>
    <dbReference type="NCBI Taxonomy" id="2528019"/>
    <lineage>
        <taxon>Bacteria</taxon>
        <taxon>Pseudomonadati</taxon>
        <taxon>Planctomycetota</taxon>
        <taxon>Planctomycetia</taxon>
        <taxon>Planctomycetales</taxon>
        <taxon>Planctomycetaceae</taxon>
        <taxon>Planctopirus</taxon>
    </lineage>
</organism>
<gene>
    <name evidence="1" type="ORF">Spb1_13890</name>
</gene>
<evidence type="ECO:0000313" key="1">
    <source>
        <dbReference type="EMBL" id="QDV29483.1"/>
    </source>
</evidence>
<dbReference type="KEGG" id="peh:Spb1_13890"/>
<proteinExistence type="predicted"/>
<dbReference type="EMBL" id="CP036299">
    <property type="protein sequence ID" value="QDV29483.1"/>
    <property type="molecule type" value="Genomic_DNA"/>
</dbReference>
<dbReference type="Proteomes" id="UP000315349">
    <property type="component" value="Chromosome"/>
</dbReference>
<dbReference type="AlphaFoldDB" id="A0A518GLF0"/>
<evidence type="ECO:0000313" key="2">
    <source>
        <dbReference type="Proteomes" id="UP000315349"/>
    </source>
</evidence>
<protein>
    <submittedName>
        <fullName evidence="1">Uncharacterized protein</fullName>
    </submittedName>
</protein>
<reference evidence="1 2" key="1">
    <citation type="submission" date="2019-02" db="EMBL/GenBank/DDBJ databases">
        <title>Deep-cultivation of Planctomycetes and their phenomic and genomic characterization uncovers novel biology.</title>
        <authorList>
            <person name="Wiegand S."/>
            <person name="Jogler M."/>
            <person name="Boedeker C."/>
            <person name="Pinto D."/>
            <person name="Vollmers J."/>
            <person name="Rivas-Marin E."/>
            <person name="Kohn T."/>
            <person name="Peeters S.H."/>
            <person name="Heuer A."/>
            <person name="Rast P."/>
            <person name="Oberbeckmann S."/>
            <person name="Bunk B."/>
            <person name="Jeske O."/>
            <person name="Meyerdierks A."/>
            <person name="Storesund J.E."/>
            <person name="Kallscheuer N."/>
            <person name="Luecker S."/>
            <person name="Lage O.M."/>
            <person name="Pohl T."/>
            <person name="Merkel B.J."/>
            <person name="Hornburger P."/>
            <person name="Mueller R.-W."/>
            <person name="Bruemmer F."/>
            <person name="Labrenz M."/>
            <person name="Spormann A.M."/>
            <person name="Op den Camp H."/>
            <person name="Overmann J."/>
            <person name="Amann R."/>
            <person name="Jetten M.S.M."/>
            <person name="Mascher T."/>
            <person name="Medema M.H."/>
            <person name="Devos D.P."/>
            <person name="Kaster A.-K."/>
            <person name="Ovreas L."/>
            <person name="Rohde M."/>
            <person name="Galperin M.Y."/>
            <person name="Jogler C."/>
        </authorList>
    </citation>
    <scope>NUCLEOTIDE SEQUENCE [LARGE SCALE GENOMIC DNA]</scope>
    <source>
        <strain evidence="1 2">Spb1</strain>
    </source>
</reference>
<sequence length="51" mass="5843">MPQTTDPTVWPRRGFERLSDEVTRRNCVKRGNSDKTQVAPVETRRLTGVTV</sequence>